<dbReference type="AlphaFoldDB" id="A0A8H2VQT8"/>
<feature type="compositionally biased region" description="Basic and acidic residues" evidence="1">
    <location>
        <begin position="1"/>
        <end position="10"/>
    </location>
</feature>
<feature type="region of interest" description="Disordered" evidence="1">
    <location>
        <begin position="1"/>
        <end position="28"/>
    </location>
</feature>
<name>A0A8H2VQT8_9HELO</name>
<reference evidence="2" key="1">
    <citation type="submission" date="2020-10" db="EMBL/GenBank/DDBJ databases">
        <authorList>
            <person name="Kusch S."/>
        </authorList>
    </citation>
    <scope>NUCLEOTIDE SEQUENCE</scope>
    <source>
        <strain evidence="2">SwB9</strain>
    </source>
</reference>
<gene>
    <name evidence="2" type="ORF">SCLTRI_LOCUS2476</name>
</gene>
<comment type="caution">
    <text evidence="2">The sequence shown here is derived from an EMBL/GenBank/DDBJ whole genome shotgun (WGS) entry which is preliminary data.</text>
</comment>
<dbReference type="EMBL" id="CAJHIA010000009">
    <property type="protein sequence ID" value="CAD6442685.1"/>
    <property type="molecule type" value="Genomic_DNA"/>
</dbReference>
<keyword evidence="3" id="KW-1185">Reference proteome</keyword>
<evidence type="ECO:0000313" key="2">
    <source>
        <dbReference type="EMBL" id="CAD6442685.1"/>
    </source>
</evidence>
<evidence type="ECO:0000256" key="1">
    <source>
        <dbReference type="SAM" id="MobiDB-lite"/>
    </source>
</evidence>
<organism evidence="2 3">
    <name type="scientific">Sclerotinia trifoliorum</name>
    <dbReference type="NCBI Taxonomy" id="28548"/>
    <lineage>
        <taxon>Eukaryota</taxon>
        <taxon>Fungi</taxon>
        <taxon>Dikarya</taxon>
        <taxon>Ascomycota</taxon>
        <taxon>Pezizomycotina</taxon>
        <taxon>Leotiomycetes</taxon>
        <taxon>Helotiales</taxon>
        <taxon>Sclerotiniaceae</taxon>
        <taxon>Sclerotinia</taxon>
    </lineage>
</organism>
<dbReference type="Proteomes" id="UP000624404">
    <property type="component" value="Unassembled WGS sequence"/>
</dbReference>
<evidence type="ECO:0000313" key="3">
    <source>
        <dbReference type="Proteomes" id="UP000624404"/>
    </source>
</evidence>
<sequence length="209" mass="23738">MKGFRREHTVRQSQLNNNNVRKDQGMEDGEMDTMESIGVEGILPLEKGMGRGMGSGVRSYDLMARLDLLTIPNCYNTVLLLPIFYHTLALLFGERSMYTSVTGYRNAEVFTCVIVFTSHHLTISTFTPPNNCITTYTAKFNTTSLYTMISFFTITIDSSHHESEIPKISSTQILSRKHDLLKRIIYPQKTHAHSLSSSSIRQEKRLHGL</sequence>
<accession>A0A8H2VQT8</accession>
<protein>
    <submittedName>
        <fullName evidence="2">A11806ca-a0ec-4d59-bf65-682042894e2e-CDS</fullName>
    </submittedName>
</protein>
<proteinExistence type="predicted"/>